<proteinExistence type="predicted"/>
<dbReference type="AlphaFoldDB" id="A0A8J3ICF4"/>
<dbReference type="Proteomes" id="UP000612362">
    <property type="component" value="Unassembled WGS sequence"/>
</dbReference>
<keyword evidence="2" id="KW-1185">Reference proteome</keyword>
<organism evidence="1 2">
    <name type="scientific">Ktedonospora formicarum</name>
    <dbReference type="NCBI Taxonomy" id="2778364"/>
    <lineage>
        <taxon>Bacteria</taxon>
        <taxon>Bacillati</taxon>
        <taxon>Chloroflexota</taxon>
        <taxon>Ktedonobacteria</taxon>
        <taxon>Ktedonobacterales</taxon>
        <taxon>Ktedonobacteraceae</taxon>
        <taxon>Ktedonospora</taxon>
    </lineage>
</organism>
<protein>
    <submittedName>
        <fullName evidence="1">Uncharacterized protein</fullName>
    </submittedName>
</protein>
<dbReference type="EMBL" id="BNJF01000004">
    <property type="protein sequence ID" value="GHO48834.1"/>
    <property type="molecule type" value="Genomic_DNA"/>
</dbReference>
<comment type="caution">
    <text evidence="1">The sequence shown here is derived from an EMBL/GenBank/DDBJ whole genome shotgun (WGS) entry which is preliminary data.</text>
</comment>
<gene>
    <name evidence="1" type="ORF">KSX_69970</name>
</gene>
<name>A0A8J3ICF4_9CHLR</name>
<evidence type="ECO:0000313" key="2">
    <source>
        <dbReference type="Proteomes" id="UP000612362"/>
    </source>
</evidence>
<accession>A0A8J3ICF4</accession>
<reference evidence="1" key="1">
    <citation type="submission" date="2020-10" db="EMBL/GenBank/DDBJ databases">
        <title>Taxonomic study of unclassified bacteria belonging to the class Ktedonobacteria.</title>
        <authorList>
            <person name="Yabe S."/>
            <person name="Wang C.M."/>
            <person name="Zheng Y."/>
            <person name="Sakai Y."/>
            <person name="Cavaletti L."/>
            <person name="Monciardini P."/>
            <person name="Donadio S."/>
        </authorList>
    </citation>
    <scope>NUCLEOTIDE SEQUENCE</scope>
    <source>
        <strain evidence="1">SOSP1-1</strain>
    </source>
</reference>
<evidence type="ECO:0000313" key="1">
    <source>
        <dbReference type="EMBL" id="GHO48834.1"/>
    </source>
</evidence>
<sequence>MNPMIGENHTWIGLALPDGRLLTLTPEKALAFVSWLSEQMNDLPLALEDWLNQSTALCDHAPLESYAIADSSPADGHYYFVDYGLDLPGDHLVE</sequence>